<evidence type="ECO:0000256" key="3">
    <source>
        <dbReference type="ARBA" id="ARBA00022989"/>
    </source>
</evidence>
<dbReference type="EMBL" id="JAJNDC010000002">
    <property type="protein sequence ID" value="MCW9713040.1"/>
    <property type="molecule type" value="Genomic_DNA"/>
</dbReference>
<feature type="transmembrane region" description="Helical" evidence="5">
    <location>
        <begin position="33"/>
        <end position="54"/>
    </location>
</feature>
<gene>
    <name evidence="7" type="ORF">LQ318_09000</name>
</gene>
<dbReference type="PANTHER" id="PTHR11814">
    <property type="entry name" value="SULFATE TRANSPORTER"/>
    <property type="match status" value="1"/>
</dbReference>
<keyword evidence="2 5" id="KW-0812">Transmembrane</keyword>
<comment type="caution">
    <text evidence="7">The sequence shown here is derived from an EMBL/GenBank/DDBJ whole genome shotgun (WGS) entry which is preliminary data.</text>
</comment>
<evidence type="ECO:0000256" key="5">
    <source>
        <dbReference type="SAM" id="Phobius"/>
    </source>
</evidence>
<dbReference type="InterPro" id="IPR011547">
    <property type="entry name" value="SLC26A/SulP_dom"/>
</dbReference>
<keyword evidence="8" id="KW-1185">Reference proteome</keyword>
<dbReference type="RefSeq" id="WP_265789472.1">
    <property type="nucleotide sequence ID" value="NZ_BAABRS010000002.1"/>
</dbReference>
<evidence type="ECO:0000256" key="4">
    <source>
        <dbReference type="ARBA" id="ARBA00023136"/>
    </source>
</evidence>
<evidence type="ECO:0000313" key="8">
    <source>
        <dbReference type="Proteomes" id="UP001207337"/>
    </source>
</evidence>
<organism evidence="7 8">
    <name type="scientific">Fodinibius salicampi</name>
    <dbReference type="NCBI Taxonomy" id="1920655"/>
    <lineage>
        <taxon>Bacteria</taxon>
        <taxon>Pseudomonadati</taxon>
        <taxon>Balneolota</taxon>
        <taxon>Balneolia</taxon>
        <taxon>Balneolales</taxon>
        <taxon>Balneolaceae</taxon>
        <taxon>Fodinibius</taxon>
    </lineage>
</organism>
<reference evidence="7 8" key="1">
    <citation type="submission" date="2021-11" db="EMBL/GenBank/DDBJ databases">
        <title>Aliifidinibius sp. nov., a new bacterium isolated from saline soil.</title>
        <authorList>
            <person name="Galisteo C."/>
            <person name="De La Haba R."/>
            <person name="Sanchez-Porro C."/>
            <person name="Ventosa A."/>
        </authorList>
    </citation>
    <scope>NUCLEOTIDE SEQUENCE [LARGE SCALE GENOMIC DNA]</scope>
    <source>
        <strain evidence="7 8">KACC 190600</strain>
    </source>
</reference>
<evidence type="ECO:0000259" key="6">
    <source>
        <dbReference type="Pfam" id="PF00916"/>
    </source>
</evidence>
<dbReference type="InterPro" id="IPR001902">
    <property type="entry name" value="SLC26A/SulP_fam"/>
</dbReference>
<evidence type="ECO:0000313" key="7">
    <source>
        <dbReference type="EMBL" id="MCW9713040.1"/>
    </source>
</evidence>
<proteinExistence type="predicted"/>
<evidence type="ECO:0000256" key="1">
    <source>
        <dbReference type="ARBA" id="ARBA00004141"/>
    </source>
</evidence>
<name>A0ABT3PYU6_9BACT</name>
<protein>
    <recommendedName>
        <fullName evidence="6">SLC26A/SulP transporter domain-containing protein</fullName>
    </recommendedName>
</protein>
<dbReference type="Proteomes" id="UP001207337">
    <property type="component" value="Unassembled WGS sequence"/>
</dbReference>
<sequence>MNHSDKTLLVRYIPITNWLRDYNSSYLNKDLRAGLTVGILLIPQSMAYAMLAALPPYMDSTPLLSPLQSMPYLVLPVS</sequence>
<feature type="domain" description="SLC26A/SulP transporter" evidence="6">
    <location>
        <begin position="27"/>
        <end position="57"/>
    </location>
</feature>
<keyword evidence="4 5" id="KW-0472">Membrane</keyword>
<accession>A0ABT3PYU6</accession>
<evidence type="ECO:0000256" key="2">
    <source>
        <dbReference type="ARBA" id="ARBA00022692"/>
    </source>
</evidence>
<dbReference type="Pfam" id="PF00916">
    <property type="entry name" value="Sulfate_transp"/>
    <property type="match status" value="1"/>
</dbReference>
<keyword evidence="3 5" id="KW-1133">Transmembrane helix</keyword>
<comment type="subcellular location">
    <subcellularLocation>
        <location evidence="1">Membrane</location>
        <topology evidence="1">Multi-pass membrane protein</topology>
    </subcellularLocation>
</comment>